<accession>A0ABS2DQR2</accession>
<comment type="caution">
    <text evidence="1">The sequence shown here is derived from an EMBL/GenBank/DDBJ whole genome shotgun (WGS) entry which is preliminary data.</text>
</comment>
<dbReference type="InterPro" id="IPR009561">
    <property type="entry name" value="DUF1177"/>
</dbReference>
<sequence>MTFKTVVDLFDLLDDGRCEGKAVVDFLRAIDPDAEIEECRMAGEPEGSFTDFIRVTIPGRNGKLAGGSARTIGLIGRLGGIGARPARQGFVSDGDGALAALGCAAKLLKMRHRLDVLEGDVIVSTQICAHAPTRPHDPVPFMSSCVDQYAKNDFEVVPDMDAILSVDTTKGNRIINKRGFAVSPTVKDGYILRVSEDLLTVMARTTGRPSAAFPITQQDITPYGNGLYHMNSILQPAFGTTAPVVGVAITAETQVPGCATGATHIEDVEEAVRFMVEVAKEYTAGTLDFYDEAEFALLQKRYGSLSHFRTAGKNVA</sequence>
<evidence type="ECO:0000313" key="2">
    <source>
        <dbReference type="Proteomes" id="UP000715095"/>
    </source>
</evidence>
<proteinExistence type="predicted"/>
<gene>
    <name evidence="1" type="ORF">H6A60_03955</name>
</gene>
<dbReference type="EMBL" id="JACJJC010000004">
    <property type="protein sequence ID" value="MBM6703642.1"/>
    <property type="molecule type" value="Genomic_DNA"/>
</dbReference>
<reference evidence="1 2" key="1">
    <citation type="journal article" date="2021" name="Sci. Rep.">
        <title>The distribution of antibiotic resistance genes in chicken gut microbiota commensals.</title>
        <authorList>
            <person name="Juricova H."/>
            <person name="Matiasovicova J."/>
            <person name="Kubasova T."/>
            <person name="Cejkova D."/>
            <person name="Rychlik I."/>
        </authorList>
    </citation>
    <scope>NUCLEOTIDE SEQUENCE [LARGE SCALE GENOMIC DNA]</scope>
    <source>
        <strain evidence="1 2">An829</strain>
    </source>
</reference>
<dbReference type="Pfam" id="PF06675">
    <property type="entry name" value="DUF1177"/>
    <property type="match status" value="1"/>
</dbReference>
<keyword evidence="2" id="KW-1185">Reference proteome</keyword>
<name>A0ABS2DQR2_9BURK</name>
<organism evidence="1 2">
    <name type="scientific">Sutterella massiliensis</name>
    <dbReference type="NCBI Taxonomy" id="1816689"/>
    <lineage>
        <taxon>Bacteria</taxon>
        <taxon>Pseudomonadati</taxon>
        <taxon>Pseudomonadota</taxon>
        <taxon>Betaproteobacteria</taxon>
        <taxon>Burkholderiales</taxon>
        <taxon>Sutterellaceae</taxon>
        <taxon>Sutterella</taxon>
    </lineage>
</organism>
<dbReference type="Proteomes" id="UP000715095">
    <property type="component" value="Unassembled WGS sequence"/>
</dbReference>
<evidence type="ECO:0000313" key="1">
    <source>
        <dbReference type="EMBL" id="MBM6703642.1"/>
    </source>
</evidence>
<protein>
    <submittedName>
        <fullName evidence="1">DUF1177 domain-containing protein</fullName>
    </submittedName>
</protein>
<dbReference type="RefSeq" id="WP_205102112.1">
    <property type="nucleotide sequence ID" value="NZ_JACJJC010000004.1"/>
</dbReference>